<feature type="region of interest" description="Disordered" evidence="2">
    <location>
        <begin position="210"/>
        <end position="264"/>
    </location>
</feature>
<evidence type="ECO:0000256" key="1">
    <source>
        <dbReference type="SAM" id="Coils"/>
    </source>
</evidence>
<dbReference type="EMBL" id="LT629800">
    <property type="protein sequence ID" value="SDV00524.1"/>
    <property type="molecule type" value="Genomic_DNA"/>
</dbReference>
<keyword evidence="5" id="KW-1185">Reference proteome</keyword>
<dbReference type="Proteomes" id="UP000199620">
    <property type="component" value="Chromosome I"/>
</dbReference>
<reference evidence="3 6" key="2">
    <citation type="submission" date="2019-09" db="EMBL/GenBank/DDBJ databases">
        <title>Draft genome sequence of Pseudomonas brenneri CCUG 51514(T).</title>
        <authorList>
            <person name="Tunovic T."/>
            <person name="Pineiro-Iglesias B."/>
            <person name="Unosson C."/>
            <person name="Inganas E."/>
            <person name="Ohlen M."/>
            <person name="Cardew S."/>
            <person name="Jensie-Markopoulos S."/>
            <person name="Salva-Serra F."/>
            <person name="Jaen-Luchoro D."/>
            <person name="Svensson-Stadler L."/>
            <person name="Chun J."/>
            <person name="Moore E."/>
        </authorList>
    </citation>
    <scope>NUCLEOTIDE SEQUENCE [LARGE SCALE GENOMIC DNA]</scope>
    <source>
        <strain evidence="3 6">CCUG 51514</strain>
    </source>
</reference>
<keyword evidence="1" id="KW-0175">Coiled coil</keyword>
<proteinExistence type="predicted"/>
<dbReference type="Gene3D" id="1.20.5.1700">
    <property type="match status" value="1"/>
</dbReference>
<evidence type="ECO:0000313" key="5">
    <source>
        <dbReference type="Proteomes" id="UP000199620"/>
    </source>
</evidence>
<protein>
    <submittedName>
        <fullName evidence="3">Uncharacterized protein</fullName>
    </submittedName>
</protein>
<feature type="compositionally biased region" description="Polar residues" evidence="2">
    <location>
        <begin position="1"/>
        <end position="10"/>
    </location>
</feature>
<evidence type="ECO:0000256" key="2">
    <source>
        <dbReference type="SAM" id="MobiDB-lite"/>
    </source>
</evidence>
<dbReference type="Proteomes" id="UP000325296">
    <property type="component" value="Unassembled WGS sequence"/>
</dbReference>
<feature type="compositionally biased region" description="Polar residues" evidence="2">
    <location>
        <begin position="166"/>
        <end position="175"/>
    </location>
</feature>
<feature type="compositionally biased region" description="Basic and acidic residues" evidence="2">
    <location>
        <begin position="150"/>
        <end position="163"/>
    </location>
</feature>
<evidence type="ECO:0000313" key="3">
    <source>
        <dbReference type="EMBL" id="KAA2231300.1"/>
    </source>
</evidence>
<feature type="region of interest" description="Disordered" evidence="2">
    <location>
        <begin position="114"/>
        <end position="189"/>
    </location>
</feature>
<reference evidence="4 5" key="1">
    <citation type="submission" date="2016-10" db="EMBL/GenBank/DDBJ databases">
        <authorList>
            <person name="Varghese N."/>
            <person name="Submissions S."/>
        </authorList>
    </citation>
    <scope>NUCLEOTIDE SEQUENCE [LARGE SCALE GENOMIC DNA]</scope>
    <source>
        <strain evidence="4 5">BS2771</strain>
    </source>
</reference>
<gene>
    <name evidence="3" type="ORF">F1720_10155</name>
    <name evidence="4" type="ORF">SAMN04490181_2905</name>
</gene>
<evidence type="ECO:0000313" key="6">
    <source>
        <dbReference type="Proteomes" id="UP000325296"/>
    </source>
</evidence>
<sequence>MTSVSPQQYAPNYAYEMPPKPEHTPQENSAKAGTPDQPQSDSAPSRQPMTTPQRGQFSTHKGLVNSPPSAKTTDPAQLAQLFQENTQLKNKIKQVMAELTPIVNGLAQQIAQLKQQVEAKKSPTSATSQTPARASTPSTADTSGSGRVPKRTEPEVSAADERAPSSGANTSSNIKKMSEENKELHATIESMRNDFNQVVARLQQEIGEIKQKIGNSGSDAPPEVSSNQAHDAESASNDEQAPLASTPEAAAGSSEQSPATQSSIDSLALETKTLSAEVAKMIEHFKAVIKELEREIVDLNQKVSTSDA</sequence>
<feature type="compositionally biased region" description="Polar residues" evidence="2">
    <location>
        <begin position="26"/>
        <end position="59"/>
    </location>
</feature>
<evidence type="ECO:0000313" key="4">
    <source>
        <dbReference type="EMBL" id="SDV00524.1"/>
    </source>
</evidence>
<feature type="compositionally biased region" description="Basic and acidic residues" evidence="2">
    <location>
        <begin position="176"/>
        <end position="186"/>
    </location>
</feature>
<dbReference type="EMBL" id="VUOL01000004">
    <property type="protein sequence ID" value="KAA2231300.1"/>
    <property type="molecule type" value="Genomic_DNA"/>
</dbReference>
<feature type="coiled-coil region" evidence="1">
    <location>
        <begin position="275"/>
        <end position="302"/>
    </location>
</feature>
<dbReference type="RefSeq" id="WP_090291712.1">
    <property type="nucleotide sequence ID" value="NZ_BMNU01000005.1"/>
</dbReference>
<feature type="compositionally biased region" description="Polar residues" evidence="2">
    <location>
        <begin position="213"/>
        <end position="239"/>
    </location>
</feature>
<dbReference type="AlphaFoldDB" id="A0A5B2UY52"/>
<name>A0A5B2UY52_9PSED</name>
<dbReference type="OrthoDB" id="7032986at2"/>
<feature type="compositionally biased region" description="Polar residues" evidence="2">
    <location>
        <begin position="253"/>
        <end position="264"/>
    </location>
</feature>
<organism evidence="3 6">
    <name type="scientific">Pseudomonas brenneri</name>
    <dbReference type="NCBI Taxonomy" id="129817"/>
    <lineage>
        <taxon>Bacteria</taxon>
        <taxon>Pseudomonadati</taxon>
        <taxon>Pseudomonadota</taxon>
        <taxon>Gammaproteobacteria</taxon>
        <taxon>Pseudomonadales</taxon>
        <taxon>Pseudomonadaceae</taxon>
        <taxon>Pseudomonas</taxon>
    </lineage>
</organism>
<feature type="compositionally biased region" description="Polar residues" evidence="2">
    <location>
        <begin position="66"/>
        <end position="78"/>
    </location>
</feature>
<feature type="region of interest" description="Disordered" evidence="2">
    <location>
        <begin position="1"/>
        <end position="78"/>
    </location>
</feature>
<accession>A0A5B2UY52</accession>
<feature type="compositionally biased region" description="Polar residues" evidence="2">
    <location>
        <begin position="122"/>
        <end position="145"/>
    </location>
</feature>